<dbReference type="Pfam" id="PF00097">
    <property type="entry name" value="zf-C3HC4"/>
    <property type="match status" value="1"/>
</dbReference>
<dbReference type="SMART" id="SM00184">
    <property type="entry name" value="RING"/>
    <property type="match status" value="1"/>
</dbReference>
<proteinExistence type="predicted"/>
<dbReference type="PROSITE" id="PS50089">
    <property type="entry name" value="ZF_RING_2"/>
    <property type="match status" value="1"/>
</dbReference>
<evidence type="ECO:0000256" key="2">
    <source>
        <dbReference type="ARBA" id="ARBA00022723"/>
    </source>
</evidence>
<keyword evidence="2 5" id="KW-0479">Metal-binding</keyword>
<dbReference type="Pfam" id="PF14608">
    <property type="entry name" value="zf-CCCH_2"/>
    <property type="match status" value="3"/>
</dbReference>
<dbReference type="Gene3D" id="3.30.40.10">
    <property type="entry name" value="Zinc/RING finger domain, C3HC4 (zinc finger)"/>
    <property type="match status" value="1"/>
</dbReference>
<dbReference type="InterPro" id="IPR000571">
    <property type="entry name" value="Znf_CCCH"/>
</dbReference>
<keyword evidence="3 5" id="KW-0863">Zinc-finger</keyword>
<accession>A0A7R9YAR0</accession>
<dbReference type="InterPro" id="IPR018957">
    <property type="entry name" value="Znf_C3HC4_RING-type"/>
</dbReference>
<evidence type="ECO:0008006" key="9">
    <source>
        <dbReference type="Google" id="ProtNLM"/>
    </source>
</evidence>
<feature type="zinc finger region" description="C3H1-type" evidence="5">
    <location>
        <begin position="164"/>
        <end position="192"/>
    </location>
</feature>
<evidence type="ECO:0000256" key="5">
    <source>
        <dbReference type="PROSITE-ProRule" id="PRU00723"/>
    </source>
</evidence>
<dbReference type="EMBL" id="HBEA01005407">
    <property type="protein sequence ID" value="CAD8254646.1"/>
    <property type="molecule type" value="Transcribed_RNA"/>
</dbReference>
<dbReference type="InterPro" id="IPR001841">
    <property type="entry name" value="Znf_RING"/>
</dbReference>
<evidence type="ECO:0000256" key="4">
    <source>
        <dbReference type="ARBA" id="ARBA00022833"/>
    </source>
</evidence>
<dbReference type="SUPFAM" id="SSF57850">
    <property type="entry name" value="RING/U-box"/>
    <property type="match status" value="1"/>
</dbReference>
<protein>
    <recommendedName>
        <fullName evidence="9">RING-type E3 ubiquitin transferase</fullName>
    </recommendedName>
</protein>
<dbReference type="SMART" id="SM00356">
    <property type="entry name" value="ZnF_C3H1"/>
    <property type="match status" value="3"/>
</dbReference>
<name>A0A7R9YAR0_9STRA</name>
<dbReference type="GO" id="GO:0061630">
    <property type="term" value="F:ubiquitin protein ligase activity"/>
    <property type="evidence" value="ECO:0007669"/>
    <property type="project" value="InterPro"/>
</dbReference>
<dbReference type="InterPro" id="IPR013083">
    <property type="entry name" value="Znf_RING/FYVE/PHD"/>
</dbReference>
<dbReference type="PANTHER" id="PTHR11224:SF10">
    <property type="entry name" value="IP09428P-RELATED"/>
    <property type="match status" value="1"/>
</dbReference>
<gene>
    <name evidence="8" type="ORF">PPYR1160_LOCUS4138</name>
</gene>
<evidence type="ECO:0000313" key="8">
    <source>
        <dbReference type="EMBL" id="CAD8254646.1"/>
    </source>
</evidence>
<feature type="domain" description="C3H1-type" evidence="7">
    <location>
        <begin position="2"/>
        <end position="29"/>
    </location>
</feature>
<evidence type="ECO:0000259" key="7">
    <source>
        <dbReference type="PROSITE" id="PS50103"/>
    </source>
</evidence>
<keyword evidence="4 5" id="KW-0862">Zinc</keyword>
<sequence>MDDLRPPCPFFVLGRCKFGDFCTNSHSRAPPCKFFAQGYCAVGDGCKWSHDVKPKAAAPGAAAEDEADVLCGPCVEPDDSQDEHTCMICFENIVRKGMRFGILSDCDHVFCLDCIRTWRKEGCGSATHKRTCPTCRTTSNFFMPHFEYVRGEKKHQVIEDYKKRLSEIPCRYFSRGETCPFRSECFYAHIYDDGKDRKADEGPAKIGQRRRRYREGIAMLGMVDHLRVDPLIDDETELSRLLGGIRLGRSLAEEIESRIASAQERLNEDDRGE</sequence>
<feature type="zinc finger region" description="C3H1-type" evidence="5">
    <location>
        <begin position="31"/>
        <end position="53"/>
    </location>
</feature>
<dbReference type="SUPFAM" id="SSF90229">
    <property type="entry name" value="CCCH zinc finger"/>
    <property type="match status" value="2"/>
</dbReference>
<reference evidence="8" key="1">
    <citation type="submission" date="2021-01" db="EMBL/GenBank/DDBJ databases">
        <authorList>
            <person name="Corre E."/>
            <person name="Pelletier E."/>
            <person name="Niang G."/>
            <person name="Scheremetjew M."/>
            <person name="Finn R."/>
            <person name="Kale V."/>
            <person name="Holt S."/>
            <person name="Cochrane G."/>
            <person name="Meng A."/>
            <person name="Brown T."/>
            <person name="Cohen L."/>
        </authorList>
    </citation>
    <scope>NUCLEOTIDE SEQUENCE</scope>
    <source>
        <strain evidence="8">CCMP2078</strain>
    </source>
</reference>
<evidence type="ECO:0000256" key="3">
    <source>
        <dbReference type="ARBA" id="ARBA00022771"/>
    </source>
</evidence>
<feature type="domain" description="C3H1-type" evidence="7">
    <location>
        <begin position="164"/>
        <end position="192"/>
    </location>
</feature>
<dbReference type="PANTHER" id="PTHR11224">
    <property type="entry name" value="MAKORIN-RELATED"/>
    <property type="match status" value="1"/>
</dbReference>
<dbReference type="InterPro" id="IPR017907">
    <property type="entry name" value="Znf_RING_CS"/>
</dbReference>
<dbReference type="InterPro" id="IPR045072">
    <property type="entry name" value="MKRN-like"/>
</dbReference>
<dbReference type="PROSITE" id="PS50103">
    <property type="entry name" value="ZF_C3H1"/>
    <property type="match status" value="3"/>
</dbReference>
<organism evidence="8">
    <name type="scientific">Pinguiococcus pyrenoidosus</name>
    <dbReference type="NCBI Taxonomy" id="172671"/>
    <lineage>
        <taxon>Eukaryota</taxon>
        <taxon>Sar</taxon>
        <taxon>Stramenopiles</taxon>
        <taxon>Ochrophyta</taxon>
        <taxon>Pinguiophyceae</taxon>
        <taxon>Pinguiochrysidales</taxon>
        <taxon>Pinguiochrysidaceae</taxon>
        <taxon>Pinguiococcus</taxon>
    </lineage>
</organism>
<dbReference type="AlphaFoldDB" id="A0A7R9YAR0"/>
<dbReference type="GO" id="GO:0000209">
    <property type="term" value="P:protein polyubiquitination"/>
    <property type="evidence" value="ECO:0007669"/>
    <property type="project" value="InterPro"/>
</dbReference>
<feature type="domain" description="RING-type" evidence="6">
    <location>
        <begin position="86"/>
        <end position="136"/>
    </location>
</feature>
<dbReference type="Gene3D" id="4.10.1000.10">
    <property type="entry name" value="Zinc finger, CCCH-type"/>
    <property type="match status" value="1"/>
</dbReference>
<feature type="domain" description="C3H1-type" evidence="7">
    <location>
        <begin position="31"/>
        <end position="53"/>
    </location>
</feature>
<dbReference type="InterPro" id="IPR036855">
    <property type="entry name" value="Znf_CCCH_sf"/>
</dbReference>
<evidence type="ECO:0000259" key="6">
    <source>
        <dbReference type="PROSITE" id="PS50089"/>
    </source>
</evidence>
<keyword evidence="1" id="KW-0808">Transferase</keyword>
<dbReference type="CDD" id="cd16521">
    <property type="entry name" value="RING-HC_MKRN"/>
    <property type="match status" value="1"/>
</dbReference>
<dbReference type="PROSITE" id="PS00518">
    <property type="entry name" value="ZF_RING_1"/>
    <property type="match status" value="1"/>
</dbReference>
<evidence type="ECO:0000256" key="1">
    <source>
        <dbReference type="ARBA" id="ARBA00022679"/>
    </source>
</evidence>
<feature type="zinc finger region" description="C3H1-type" evidence="5">
    <location>
        <begin position="2"/>
        <end position="29"/>
    </location>
</feature>
<dbReference type="GO" id="GO:0008270">
    <property type="term" value="F:zinc ion binding"/>
    <property type="evidence" value="ECO:0007669"/>
    <property type="project" value="UniProtKB-KW"/>
</dbReference>